<dbReference type="PANTHER" id="PTHR11703:SF0">
    <property type="entry name" value="DEOXYHYPUSINE SYNTHASE"/>
    <property type="match status" value="1"/>
</dbReference>
<dbReference type="AlphaFoldDB" id="A0A7J4JEX9"/>
<dbReference type="InterPro" id="IPR002773">
    <property type="entry name" value="Deoxyhypusine_synthase"/>
</dbReference>
<protein>
    <submittedName>
        <fullName evidence="3">Deoxyhypusine synthase family protein</fullName>
    </submittedName>
</protein>
<evidence type="ECO:0000313" key="4">
    <source>
        <dbReference type="Proteomes" id="UP000564964"/>
    </source>
</evidence>
<dbReference type="Gene3D" id="3.40.910.10">
    <property type="entry name" value="Deoxyhypusine synthase"/>
    <property type="match status" value="1"/>
</dbReference>
<comment type="similarity">
    <text evidence="1">Belongs to the deoxyhypusine synthase family.</text>
</comment>
<dbReference type="Pfam" id="PF01916">
    <property type="entry name" value="DS"/>
    <property type="match status" value="1"/>
</dbReference>
<proteinExistence type="inferred from homology"/>
<dbReference type="EMBL" id="DUGH01000071">
    <property type="protein sequence ID" value="HIH16331.1"/>
    <property type="molecule type" value="Genomic_DNA"/>
</dbReference>
<gene>
    <name evidence="3" type="ORF">HA252_02920</name>
</gene>
<dbReference type="GO" id="GO:0034038">
    <property type="term" value="F:deoxyhypusine synthase activity"/>
    <property type="evidence" value="ECO:0007669"/>
    <property type="project" value="TreeGrafter"/>
</dbReference>
<evidence type="ECO:0000256" key="1">
    <source>
        <dbReference type="ARBA" id="ARBA00009892"/>
    </source>
</evidence>
<accession>A0A7J4JEX9</accession>
<feature type="non-terminal residue" evidence="3">
    <location>
        <position position="206"/>
    </location>
</feature>
<keyword evidence="2" id="KW-0520">NAD</keyword>
<dbReference type="Proteomes" id="UP000564964">
    <property type="component" value="Unassembled WGS sequence"/>
</dbReference>
<evidence type="ECO:0000313" key="3">
    <source>
        <dbReference type="EMBL" id="HIH16331.1"/>
    </source>
</evidence>
<dbReference type="GO" id="GO:0005737">
    <property type="term" value="C:cytoplasm"/>
    <property type="evidence" value="ECO:0007669"/>
    <property type="project" value="TreeGrafter"/>
</dbReference>
<dbReference type="InterPro" id="IPR029035">
    <property type="entry name" value="DHS-like_NAD/FAD-binding_dom"/>
</dbReference>
<reference evidence="4" key="1">
    <citation type="journal article" date="2020" name="bioRxiv">
        <title>A rank-normalized archaeal taxonomy based on genome phylogeny resolves widespread incomplete and uneven classifications.</title>
        <authorList>
            <person name="Rinke C."/>
            <person name="Chuvochina M."/>
            <person name="Mussig A.J."/>
            <person name="Chaumeil P.-A."/>
            <person name="Waite D.W."/>
            <person name="Whitman W.B."/>
            <person name="Parks D.H."/>
            <person name="Hugenholtz P."/>
        </authorList>
    </citation>
    <scope>NUCLEOTIDE SEQUENCE [LARGE SCALE GENOMIC DNA]</scope>
</reference>
<organism evidence="3 4">
    <name type="scientific">Candidatus Iainarchaeum sp</name>
    <dbReference type="NCBI Taxonomy" id="3101447"/>
    <lineage>
        <taxon>Archaea</taxon>
        <taxon>Candidatus Iainarchaeota</taxon>
        <taxon>Candidatus Iainarchaeia</taxon>
        <taxon>Candidatus Iainarchaeales</taxon>
        <taxon>Candidatus Iainarchaeaceae</taxon>
        <taxon>Candidatus Iainarchaeum</taxon>
    </lineage>
</organism>
<sequence length="206" mass="23443">MTQKKPSFRRRKASKSIDLQQLPPVQGFALDKNLSVRQLLGHYSSLGFQASNLGRAVELVQRMKKDQAAVFLSLTSNMVSSGLREIIAQLVRHKLVAAIVTSTGAIEEDCIKSRHPFRVGDFEVNDSEVKANKLNRIGNLFVPDDHYVDFEAFHTKFIEKRYAQKRIWAPSDYVFELGKEIQDKHSVLHWATQNRIPIYCPGFVDG</sequence>
<evidence type="ECO:0000256" key="2">
    <source>
        <dbReference type="ARBA" id="ARBA00023027"/>
    </source>
</evidence>
<dbReference type="InterPro" id="IPR036982">
    <property type="entry name" value="Deoxyhypusine_synthase_sf"/>
</dbReference>
<name>A0A7J4JEX9_9ARCH</name>
<comment type="caution">
    <text evidence="3">The sequence shown here is derived from an EMBL/GenBank/DDBJ whole genome shotgun (WGS) entry which is preliminary data.</text>
</comment>
<dbReference type="PANTHER" id="PTHR11703">
    <property type="entry name" value="DEOXYHYPUSINE SYNTHASE"/>
    <property type="match status" value="1"/>
</dbReference>
<dbReference type="SUPFAM" id="SSF52467">
    <property type="entry name" value="DHS-like NAD/FAD-binding domain"/>
    <property type="match status" value="1"/>
</dbReference>